<dbReference type="EMBL" id="HBUE01029536">
    <property type="protein sequence ID" value="CAG6455903.1"/>
    <property type="molecule type" value="Transcribed_RNA"/>
</dbReference>
<sequence>MRALLRKRSIWYVTLAAKSLERSKICSSTQRCCTISWRIFSAVISSFPASHGSSTISSSTSTRPSLLARSVRSSLAIGKRSRGTCDRCTWTRRKRRCSVACVQSGSPRSDS</sequence>
<organism evidence="1">
    <name type="scientific">Culex pipiens</name>
    <name type="common">House mosquito</name>
    <dbReference type="NCBI Taxonomy" id="7175"/>
    <lineage>
        <taxon>Eukaryota</taxon>
        <taxon>Metazoa</taxon>
        <taxon>Ecdysozoa</taxon>
        <taxon>Arthropoda</taxon>
        <taxon>Hexapoda</taxon>
        <taxon>Insecta</taxon>
        <taxon>Pterygota</taxon>
        <taxon>Neoptera</taxon>
        <taxon>Endopterygota</taxon>
        <taxon>Diptera</taxon>
        <taxon>Nematocera</taxon>
        <taxon>Culicoidea</taxon>
        <taxon>Culicidae</taxon>
        <taxon>Culicinae</taxon>
        <taxon>Culicini</taxon>
        <taxon>Culex</taxon>
        <taxon>Culex</taxon>
    </lineage>
</organism>
<protein>
    <submittedName>
        <fullName evidence="1">(northern house mosquito) hypothetical protein</fullName>
    </submittedName>
</protein>
<accession>A0A8D8AF26</accession>
<reference evidence="1" key="1">
    <citation type="submission" date="2021-05" db="EMBL/GenBank/DDBJ databases">
        <authorList>
            <person name="Alioto T."/>
            <person name="Alioto T."/>
            <person name="Gomez Garrido J."/>
        </authorList>
    </citation>
    <scope>NUCLEOTIDE SEQUENCE</scope>
</reference>
<name>A0A8D8AF26_CULPI</name>
<evidence type="ECO:0000313" key="1">
    <source>
        <dbReference type="EMBL" id="CAG6455903.1"/>
    </source>
</evidence>
<dbReference type="AlphaFoldDB" id="A0A8D8AF26"/>
<proteinExistence type="predicted"/>